<dbReference type="Pfam" id="PF01594">
    <property type="entry name" value="AI-2E_transport"/>
    <property type="match status" value="1"/>
</dbReference>
<evidence type="ECO:0000256" key="4">
    <source>
        <dbReference type="ARBA" id="ARBA00022475"/>
    </source>
</evidence>
<dbReference type="PANTHER" id="PTHR21716">
    <property type="entry name" value="TRANSMEMBRANE PROTEIN"/>
    <property type="match status" value="1"/>
</dbReference>
<dbReference type="EMBL" id="WKKI01000009">
    <property type="protein sequence ID" value="MRX71926.1"/>
    <property type="molecule type" value="Genomic_DNA"/>
</dbReference>
<protein>
    <submittedName>
        <fullName evidence="9">AI-2E family transporter</fullName>
    </submittedName>
</protein>
<comment type="similarity">
    <text evidence="2">Belongs to the autoinducer-2 exporter (AI-2E) (TC 2.A.86) family.</text>
</comment>
<keyword evidence="6 8" id="KW-1133">Transmembrane helix</keyword>
<sequence>MWYKHPFFKYMTGAVLVLIALYLLGRMSYILYPIFQVISTLFFPIVIGGFFYYILRPLVELLAKGKYIPRALAVLIVFLILIGGIAFAGYSIGDIVKTQVAQLIERLPEDMGETAEQTENFINNNNFGLMEAEELKERFFTFARNLAESIGNNIMGILTAITSVATIMVVVPFVLFFFLKDGHKFLPLTLQAFPYKYREKARKVFTDIDDTLSKYIVGQMTVAFIDGVLIYIGYLIIGLDFALVLALFAIITGVIPLLGPPLGTLPAVLVALMEDPMLAVWVVVVVLIVQQLEGNLISPLVFRSRLKLHPLTVILLLVVAGSIYGLIGILIAVPLYCVIKVTFINFYTFYQERKAKELPPSI</sequence>
<feature type="transmembrane region" description="Helical" evidence="8">
    <location>
        <begin position="154"/>
        <end position="179"/>
    </location>
</feature>
<dbReference type="InterPro" id="IPR002549">
    <property type="entry name" value="AI-2E-like"/>
</dbReference>
<organism evidence="9 10">
    <name type="scientific">Metabacillus lacus</name>
    <dbReference type="NCBI Taxonomy" id="1983721"/>
    <lineage>
        <taxon>Bacteria</taxon>
        <taxon>Bacillati</taxon>
        <taxon>Bacillota</taxon>
        <taxon>Bacilli</taxon>
        <taxon>Bacillales</taxon>
        <taxon>Bacillaceae</taxon>
        <taxon>Metabacillus</taxon>
    </lineage>
</organism>
<evidence type="ECO:0000256" key="2">
    <source>
        <dbReference type="ARBA" id="ARBA00009773"/>
    </source>
</evidence>
<evidence type="ECO:0000313" key="10">
    <source>
        <dbReference type="Proteomes" id="UP000448867"/>
    </source>
</evidence>
<keyword evidence="4" id="KW-1003">Cell membrane</keyword>
<reference evidence="9 10" key="1">
    <citation type="submission" date="2019-11" db="EMBL/GenBank/DDBJ databases">
        <title>Bacillus lacus genome.</title>
        <authorList>
            <person name="Allen C.J."/>
            <person name="Newman J.D."/>
        </authorList>
    </citation>
    <scope>NUCLEOTIDE SEQUENCE [LARGE SCALE GENOMIC DNA]</scope>
    <source>
        <strain evidence="9 10">KCTC 33946</strain>
    </source>
</reference>
<dbReference type="Proteomes" id="UP000448867">
    <property type="component" value="Unassembled WGS sequence"/>
</dbReference>
<keyword evidence="7 8" id="KW-0472">Membrane</keyword>
<keyword evidence="5 8" id="KW-0812">Transmembrane</keyword>
<evidence type="ECO:0000256" key="6">
    <source>
        <dbReference type="ARBA" id="ARBA00022989"/>
    </source>
</evidence>
<feature type="transmembrane region" description="Helical" evidence="8">
    <location>
        <begin position="67"/>
        <end position="90"/>
    </location>
</feature>
<dbReference type="RefSeq" id="WP_343031448.1">
    <property type="nucleotide sequence ID" value="NZ_WKKI01000009.1"/>
</dbReference>
<feature type="transmembrane region" description="Helical" evidence="8">
    <location>
        <begin position="30"/>
        <end position="55"/>
    </location>
</feature>
<evidence type="ECO:0000256" key="1">
    <source>
        <dbReference type="ARBA" id="ARBA00004651"/>
    </source>
</evidence>
<dbReference type="AlphaFoldDB" id="A0A7X2IY29"/>
<feature type="transmembrane region" description="Helical" evidence="8">
    <location>
        <begin position="228"/>
        <end position="258"/>
    </location>
</feature>
<name>A0A7X2IY29_9BACI</name>
<feature type="transmembrane region" description="Helical" evidence="8">
    <location>
        <begin position="7"/>
        <end position="24"/>
    </location>
</feature>
<keyword evidence="10" id="KW-1185">Reference proteome</keyword>
<evidence type="ECO:0000256" key="7">
    <source>
        <dbReference type="ARBA" id="ARBA00023136"/>
    </source>
</evidence>
<comment type="subcellular location">
    <subcellularLocation>
        <location evidence="1">Cell membrane</location>
        <topology evidence="1">Multi-pass membrane protein</topology>
    </subcellularLocation>
</comment>
<evidence type="ECO:0000256" key="5">
    <source>
        <dbReference type="ARBA" id="ARBA00022692"/>
    </source>
</evidence>
<evidence type="ECO:0000256" key="3">
    <source>
        <dbReference type="ARBA" id="ARBA00022448"/>
    </source>
</evidence>
<feature type="transmembrane region" description="Helical" evidence="8">
    <location>
        <begin position="314"/>
        <end position="336"/>
    </location>
</feature>
<evidence type="ECO:0000313" key="9">
    <source>
        <dbReference type="EMBL" id="MRX71926.1"/>
    </source>
</evidence>
<dbReference type="PANTHER" id="PTHR21716:SF53">
    <property type="entry name" value="PERMEASE PERM-RELATED"/>
    <property type="match status" value="1"/>
</dbReference>
<accession>A0A7X2IY29</accession>
<keyword evidence="3" id="KW-0813">Transport</keyword>
<evidence type="ECO:0000256" key="8">
    <source>
        <dbReference type="SAM" id="Phobius"/>
    </source>
</evidence>
<feature type="transmembrane region" description="Helical" evidence="8">
    <location>
        <begin position="278"/>
        <end position="302"/>
    </location>
</feature>
<comment type="caution">
    <text evidence="9">The sequence shown here is derived from an EMBL/GenBank/DDBJ whole genome shotgun (WGS) entry which is preliminary data.</text>
</comment>
<gene>
    <name evidence="9" type="ORF">GJU40_07035</name>
</gene>
<proteinExistence type="inferred from homology"/>
<dbReference type="GO" id="GO:0005886">
    <property type="term" value="C:plasma membrane"/>
    <property type="evidence" value="ECO:0007669"/>
    <property type="project" value="UniProtKB-SubCell"/>
</dbReference>
<dbReference type="GO" id="GO:0055085">
    <property type="term" value="P:transmembrane transport"/>
    <property type="evidence" value="ECO:0007669"/>
    <property type="project" value="TreeGrafter"/>
</dbReference>